<protein>
    <submittedName>
        <fullName evidence="1">Uncharacterized protein</fullName>
    </submittedName>
</protein>
<proteinExistence type="predicted"/>
<reference evidence="1" key="1">
    <citation type="submission" date="2019-08" db="EMBL/GenBank/DDBJ databases">
        <authorList>
            <person name="Kucharzyk K."/>
            <person name="Murdoch R.W."/>
            <person name="Higgins S."/>
            <person name="Loffler F."/>
        </authorList>
    </citation>
    <scope>NUCLEOTIDE SEQUENCE</scope>
</reference>
<sequence>MLKEIPRIIYDIEGSPIRVVKFSKVFFKYRNEEGYVLHIEKAERVTAVSEFELKEVDGKFYIDREIFMETTVM</sequence>
<accession>A0A645CMF2</accession>
<evidence type="ECO:0000313" key="1">
    <source>
        <dbReference type="EMBL" id="MPM78196.1"/>
    </source>
</evidence>
<organism evidence="1">
    <name type="scientific">bioreactor metagenome</name>
    <dbReference type="NCBI Taxonomy" id="1076179"/>
    <lineage>
        <taxon>unclassified sequences</taxon>
        <taxon>metagenomes</taxon>
        <taxon>ecological metagenomes</taxon>
    </lineage>
</organism>
<comment type="caution">
    <text evidence="1">The sequence shown here is derived from an EMBL/GenBank/DDBJ whole genome shotgun (WGS) entry which is preliminary data.</text>
</comment>
<name>A0A645CMF2_9ZZZZ</name>
<gene>
    <name evidence="1" type="ORF">SDC9_125207</name>
</gene>
<dbReference type="AlphaFoldDB" id="A0A645CMF2"/>
<dbReference type="EMBL" id="VSSQ01028466">
    <property type="protein sequence ID" value="MPM78196.1"/>
    <property type="molecule type" value="Genomic_DNA"/>
</dbReference>